<accession>A0A1I6LAQ7</accession>
<evidence type="ECO:0000313" key="2">
    <source>
        <dbReference type="EMBL" id="SFS00494.1"/>
    </source>
</evidence>
<keyword evidence="1" id="KW-1133">Transmembrane helix</keyword>
<keyword evidence="3" id="KW-1185">Reference proteome</keyword>
<dbReference type="Proteomes" id="UP000199062">
    <property type="component" value="Unassembled WGS sequence"/>
</dbReference>
<evidence type="ECO:0000256" key="1">
    <source>
        <dbReference type="SAM" id="Phobius"/>
    </source>
</evidence>
<name>A0A1I6LAQ7_9EURY</name>
<reference evidence="2 3" key="1">
    <citation type="submission" date="2016-10" db="EMBL/GenBank/DDBJ databases">
        <authorList>
            <person name="de Groot N.N."/>
        </authorList>
    </citation>
    <scope>NUCLEOTIDE SEQUENCE [LARGE SCALE GENOMIC DNA]</scope>
    <source>
        <strain evidence="2 3">CGMCC 1.10457</strain>
    </source>
</reference>
<keyword evidence="1" id="KW-0472">Membrane</keyword>
<dbReference type="AlphaFoldDB" id="A0A1I6LAQ7"/>
<feature type="transmembrane region" description="Helical" evidence="1">
    <location>
        <begin position="21"/>
        <end position="39"/>
    </location>
</feature>
<evidence type="ECO:0000313" key="3">
    <source>
        <dbReference type="Proteomes" id="UP000199062"/>
    </source>
</evidence>
<protein>
    <submittedName>
        <fullName evidence="2">Uncharacterized protein</fullName>
    </submittedName>
</protein>
<gene>
    <name evidence="2" type="ORF">SAMN05216559_2368</name>
</gene>
<dbReference type="EMBL" id="FOZK01000002">
    <property type="protein sequence ID" value="SFS00494.1"/>
    <property type="molecule type" value="Genomic_DNA"/>
</dbReference>
<proteinExistence type="predicted"/>
<sequence length="53" mass="5992">MTDDDLRFGDVSGANRTDNKLVNWMIQAFQVLVLGYVLLKTIEILLDISIPLI</sequence>
<keyword evidence="1" id="KW-0812">Transmembrane</keyword>
<organism evidence="2 3">
    <name type="scientific">Halomicrobium zhouii</name>
    <dbReference type="NCBI Taxonomy" id="767519"/>
    <lineage>
        <taxon>Archaea</taxon>
        <taxon>Methanobacteriati</taxon>
        <taxon>Methanobacteriota</taxon>
        <taxon>Stenosarchaea group</taxon>
        <taxon>Halobacteria</taxon>
        <taxon>Halobacteriales</taxon>
        <taxon>Haloarculaceae</taxon>
        <taxon>Halomicrobium</taxon>
    </lineage>
</organism>